<feature type="non-terminal residue" evidence="1">
    <location>
        <position position="1"/>
    </location>
</feature>
<keyword evidence="2" id="KW-1185">Reference proteome</keyword>
<dbReference type="OrthoDB" id="565552at2759"/>
<organism evidence="1 2">
    <name type="scientific">Rhododendron williamsianum</name>
    <dbReference type="NCBI Taxonomy" id="262921"/>
    <lineage>
        <taxon>Eukaryota</taxon>
        <taxon>Viridiplantae</taxon>
        <taxon>Streptophyta</taxon>
        <taxon>Embryophyta</taxon>
        <taxon>Tracheophyta</taxon>
        <taxon>Spermatophyta</taxon>
        <taxon>Magnoliopsida</taxon>
        <taxon>eudicotyledons</taxon>
        <taxon>Gunneridae</taxon>
        <taxon>Pentapetalae</taxon>
        <taxon>asterids</taxon>
        <taxon>Ericales</taxon>
        <taxon>Ericaceae</taxon>
        <taxon>Ericoideae</taxon>
        <taxon>Rhodoreae</taxon>
        <taxon>Rhododendron</taxon>
    </lineage>
</organism>
<dbReference type="EMBL" id="QEFC01003721">
    <property type="protein sequence ID" value="KAE9446889.1"/>
    <property type="molecule type" value="Genomic_DNA"/>
</dbReference>
<evidence type="ECO:0000313" key="1">
    <source>
        <dbReference type="EMBL" id="KAE9446889.1"/>
    </source>
</evidence>
<gene>
    <name evidence="1" type="ORF">C3L33_21251</name>
</gene>
<reference evidence="1 2" key="1">
    <citation type="journal article" date="2019" name="Genome Biol. Evol.">
        <title>The Rhododendron genome and chromosomal organization provide insight into shared whole-genome duplications across the heath family (Ericaceae).</title>
        <authorList>
            <person name="Soza V.L."/>
            <person name="Lindsley D."/>
            <person name="Waalkes A."/>
            <person name="Ramage E."/>
            <person name="Patwardhan R.P."/>
            <person name="Burton J.N."/>
            <person name="Adey A."/>
            <person name="Kumar A."/>
            <person name="Qiu R."/>
            <person name="Shendure J."/>
            <person name="Hall B."/>
        </authorList>
    </citation>
    <scope>NUCLEOTIDE SEQUENCE [LARGE SCALE GENOMIC DNA]</scope>
    <source>
        <strain evidence="1">RSF 1966-606</strain>
    </source>
</reference>
<protein>
    <submittedName>
        <fullName evidence="1">Uncharacterized protein</fullName>
    </submittedName>
</protein>
<comment type="caution">
    <text evidence="1">The sequence shown here is derived from an EMBL/GenBank/DDBJ whole genome shotgun (WGS) entry which is preliminary data.</text>
</comment>
<dbReference type="AlphaFoldDB" id="A0A6A4KVM9"/>
<name>A0A6A4KVM9_9ERIC</name>
<evidence type="ECO:0000313" key="2">
    <source>
        <dbReference type="Proteomes" id="UP000428333"/>
    </source>
</evidence>
<dbReference type="Proteomes" id="UP000428333">
    <property type="component" value="Linkage Group LG13"/>
</dbReference>
<accession>A0A6A4KVM9</accession>
<proteinExistence type="predicted"/>
<sequence length="69" mass="7560">MSRHLLRAECPWKIRPYLVGEAGGSIELVAIEEPIGYCDLGVCHTGTTGENDIRCSNSTNIILADVRDE</sequence>